<feature type="region of interest" description="Disordered" evidence="1">
    <location>
        <begin position="1"/>
        <end position="74"/>
    </location>
</feature>
<feature type="compositionally biased region" description="Basic and acidic residues" evidence="1">
    <location>
        <begin position="46"/>
        <end position="63"/>
    </location>
</feature>
<protein>
    <submittedName>
        <fullName evidence="2">Uncharacterized protein</fullName>
    </submittedName>
</protein>
<comment type="caution">
    <text evidence="2">The sequence shown here is derived from an EMBL/GenBank/DDBJ whole genome shotgun (WGS) entry which is preliminary data.</text>
</comment>
<dbReference type="AlphaFoldDB" id="A0A9Q1FQN7"/>
<name>A0A9Q1FQN7_SYNKA</name>
<proteinExistence type="predicted"/>
<accession>A0A9Q1FQN7</accession>
<feature type="compositionally biased region" description="Basic and acidic residues" evidence="1">
    <location>
        <begin position="104"/>
        <end position="126"/>
    </location>
</feature>
<gene>
    <name evidence="2" type="ORF">SKAU_G00130300</name>
</gene>
<evidence type="ECO:0000313" key="2">
    <source>
        <dbReference type="EMBL" id="KAJ8364199.1"/>
    </source>
</evidence>
<sequence length="176" mass="18638">MTVQTVADAEGTAPTAHFSPGDSSEFLHTSPTPWTIVSNPMSRHYNRSEERGDLSLPSDRDAPGSDAPSEGSIPALRSSCAAVPIAAPRLRYLAFLSSEPVGDALREGRARRDALSPARDVSDTRRQAAPLLSPPRARTEARRGSQGEASAGESHRANGEEKPNPHREPPAAAGGR</sequence>
<dbReference type="Proteomes" id="UP001152622">
    <property type="component" value="Chromosome 4"/>
</dbReference>
<feature type="compositionally biased region" description="Basic and acidic residues" evidence="1">
    <location>
        <begin position="153"/>
        <end position="169"/>
    </location>
</feature>
<evidence type="ECO:0000256" key="1">
    <source>
        <dbReference type="SAM" id="MobiDB-lite"/>
    </source>
</evidence>
<feature type="compositionally biased region" description="Polar residues" evidence="1">
    <location>
        <begin position="26"/>
        <end position="41"/>
    </location>
</feature>
<dbReference type="EMBL" id="JAINUF010000004">
    <property type="protein sequence ID" value="KAJ8364199.1"/>
    <property type="molecule type" value="Genomic_DNA"/>
</dbReference>
<organism evidence="2 3">
    <name type="scientific">Synaphobranchus kaupii</name>
    <name type="common">Kaup's arrowtooth eel</name>
    <dbReference type="NCBI Taxonomy" id="118154"/>
    <lineage>
        <taxon>Eukaryota</taxon>
        <taxon>Metazoa</taxon>
        <taxon>Chordata</taxon>
        <taxon>Craniata</taxon>
        <taxon>Vertebrata</taxon>
        <taxon>Euteleostomi</taxon>
        <taxon>Actinopterygii</taxon>
        <taxon>Neopterygii</taxon>
        <taxon>Teleostei</taxon>
        <taxon>Anguilliformes</taxon>
        <taxon>Synaphobranchidae</taxon>
        <taxon>Synaphobranchus</taxon>
    </lineage>
</organism>
<evidence type="ECO:0000313" key="3">
    <source>
        <dbReference type="Proteomes" id="UP001152622"/>
    </source>
</evidence>
<feature type="region of interest" description="Disordered" evidence="1">
    <location>
        <begin position="103"/>
        <end position="176"/>
    </location>
</feature>
<keyword evidence="3" id="KW-1185">Reference proteome</keyword>
<reference evidence="2" key="1">
    <citation type="journal article" date="2023" name="Science">
        <title>Genome structures resolve the early diversification of teleost fishes.</title>
        <authorList>
            <person name="Parey E."/>
            <person name="Louis A."/>
            <person name="Montfort J."/>
            <person name="Bouchez O."/>
            <person name="Roques C."/>
            <person name="Iampietro C."/>
            <person name="Lluch J."/>
            <person name="Castinel A."/>
            <person name="Donnadieu C."/>
            <person name="Desvignes T."/>
            <person name="Floi Bucao C."/>
            <person name="Jouanno E."/>
            <person name="Wen M."/>
            <person name="Mejri S."/>
            <person name="Dirks R."/>
            <person name="Jansen H."/>
            <person name="Henkel C."/>
            <person name="Chen W.J."/>
            <person name="Zahm M."/>
            <person name="Cabau C."/>
            <person name="Klopp C."/>
            <person name="Thompson A.W."/>
            <person name="Robinson-Rechavi M."/>
            <person name="Braasch I."/>
            <person name="Lecointre G."/>
            <person name="Bobe J."/>
            <person name="Postlethwait J.H."/>
            <person name="Berthelot C."/>
            <person name="Roest Crollius H."/>
            <person name="Guiguen Y."/>
        </authorList>
    </citation>
    <scope>NUCLEOTIDE SEQUENCE</scope>
    <source>
        <strain evidence="2">WJC10195</strain>
    </source>
</reference>